<dbReference type="Gene3D" id="3.40.50.300">
    <property type="entry name" value="P-loop containing nucleotide triphosphate hydrolases"/>
    <property type="match status" value="2"/>
</dbReference>
<comment type="similarity">
    <text evidence="5">Belongs to the ClpA/ClpB family.</text>
</comment>
<sequence length="860" mass="98949">MRKNFSLTLKEVLGYSNKEAFLLGHGEMSTEHLILGIYRMGEGKAIEIFYLLQVDLQQVKKKIDIKDNFRHLNLENKICRIEMTQQVERILNTTFLEAKIFKFRVINTAHLLLSILRDENDPVTKILSRLEINYDKFMQKVNIQNYYQNPKITESFRQSDFLDYKNKIISTPVLDNFCRDLTLMALQGKIDQVVGREKEVERICQILSRMKKNNPLLIGEPGVGKTAIAEGLAYRIVKGKVSRLLYQRKIFMLDLPSLVAGTKFRGQFEERIKACMNELLNNKDIILFIDEIHTIIGAGGAQGSLDASNIFKPALAKGELQCIGATTLDEYREYIERDGALSRRFQNIIIDPTSSEETIVILNKIKTQYENHHNVLYTDKAIEACVNLTKRYISDRYFPDKAIDALDEAGTIVNMINIKIYNDITILEKKIKCFRDKKYKMIKNNNYEEAVQLMKKEKKIEKELIKAKRNWEKTSKDNSEMVNEKNVAQVVSMMTGIPIGRLVKSEIKKLINMSELIKKRIIGQDEAVEKTIRAIQRNRAGLKDPARPIGIFIFLGQTGVGKTQLAKIIAQEFFDSEDALIRIDMSEYMEKNSVSRLIGAPPGYVGYEEGGQLTEAVRRKPYSVILLDELEKAHSDIFNLLLQVMDDGNITDSYGKKIDFRNTIIIFTSNIGTREFTEFGKGVGYETSYEKNYTDHYLNNSIKTKLKEVFSPEFINRIDDIIIFNSLKRRDICMILDLELNKIINRMFELGYTLHLSKDAKTFIADKGYDKNHGARPLKRALQKFVEDLISENIIHENISKGDSLFLRKNKNKILLSTLKNLFALVFSFFFSSSSFVDFLNSFNPIPNPFISSVIFLPTK</sequence>
<evidence type="ECO:0000256" key="5">
    <source>
        <dbReference type="RuleBase" id="RU004432"/>
    </source>
</evidence>
<organism evidence="8 9">
    <name type="scientific">Candidatus Uzinura diaspidicola str. ASNER</name>
    <dbReference type="NCBI Taxonomy" id="1133592"/>
    <lineage>
        <taxon>Bacteria</taxon>
        <taxon>Pseudomonadati</taxon>
        <taxon>Bacteroidota</taxon>
        <taxon>Flavobacteriia</taxon>
        <taxon>Flavobacteriales</taxon>
        <taxon>Candidatus Uzinura</taxon>
    </lineage>
</organism>
<evidence type="ECO:0000259" key="6">
    <source>
        <dbReference type="SMART" id="SM00382"/>
    </source>
</evidence>
<dbReference type="InterPro" id="IPR004176">
    <property type="entry name" value="Clp_R_N"/>
</dbReference>
<dbReference type="Proteomes" id="UP000011174">
    <property type="component" value="Chromosome"/>
</dbReference>
<dbReference type="InterPro" id="IPR041546">
    <property type="entry name" value="ClpA/ClpB_AAA_lid"/>
</dbReference>
<accession>L7VJW8</accession>
<dbReference type="GO" id="GO:0034605">
    <property type="term" value="P:cellular response to heat"/>
    <property type="evidence" value="ECO:0007669"/>
    <property type="project" value="TreeGrafter"/>
</dbReference>
<feature type="domain" description="Clp ATPase C-terminal" evidence="7">
    <location>
        <begin position="727"/>
        <end position="816"/>
    </location>
</feature>
<dbReference type="Gene3D" id="1.10.8.60">
    <property type="match status" value="2"/>
</dbReference>
<reference evidence="8 9" key="1">
    <citation type="journal article" date="2013" name="Environ. Microbiol.">
        <title>The nutrient supplying capabilities of Uzinura, an endosymbiont of armoured scale insects.</title>
        <authorList>
            <person name="Sabree Z.L."/>
            <person name="Huang C.Y."/>
            <person name="Okusu A."/>
            <person name="Moran N.A."/>
            <person name="Normark B.B."/>
        </authorList>
    </citation>
    <scope>NUCLEOTIDE SEQUENCE [LARGE SCALE GENOMIC DNA]</scope>
    <source>
        <strain evidence="8 9">ASNER</strain>
    </source>
</reference>
<dbReference type="Pfam" id="PF07724">
    <property type="entry name" value="AAA_2"/>
    <property type="match status" value="1"/>
</dbReference>
<evidence type="ECO:0000259" key="7">
    <source>
        <dbReference type="SMART" id="SM01086"/>
    </source>
</evidence>
<dbReference type="InterPro" id="IPR028299">
    <property type="entry name" value="ClpA/B_CS2"/>
</dbReference>
<dbReference type="PROSITE" id="PS00871">
    <property type="entry name" value="CLPAB_2"/>
    <property type="match status" value="1"/>
</dbReference>
<dbReference type="SMART" id="SM00382">
    <property type="entry name" value="AAA"/>
    <property type="match status" value="2"/>
</dbReference>
<dbReference type="InterPro" id="IPR027417">
    <property type="entry name" value="P-loop_NTPase"/>
</dbReference>
<evidence type="ECO:0000313" key="8">
    <source>
        <dbReference type="EMBL" id="AGC66964.1"/>
    </source>
</evidence>
<dbReference type="Pfam" id="PF10431">
    <property type="entry name" value="ClpB_D2-small"/>
    <property type="match status" value="1"/>
</dbReference>
<evidence type="ECO:0000313" key="9">
    <source>
        <dbReference type="Proteomes" id="UP000011174"/>
    </source>
</evidence>
<keyword evidence="2 5" id="KW-0547">Nucleotide-binding</keyword>
<keyword evidence="3 5" id="KW-0067">ATP-binding</keyword>
<dbReference type="PROSITE" id="PS00870">
    <property type="entry name" value="CLPAB_1"/>
    <property type="match status" value="1"/>
</dbReference>
<dbReference type="GO" id="GO:0005737">
    <property type="term" value="C:cytoplasm"/>
    <property type="evidence" value="ECO:0007669"/>
    <property type="project" value="TreeGrafter"/>
</dbReference>
<dbReference type="PRINTS" id="PR00300">
    <property type="entry name" value="CLPPROTEASEA"/>
</dbReference>
<dbReference type="CDD" id="cd19499">
    <property type="entry name" value="RecA-like_ClpB_Hsp104-like"/>
    <property type="match status" value="1"/>
</dbReference>
<gene>
    <name evidence="8" type="ORF">ASNER_208</name>
</gene>
<dbReference type="Pfam" id="PF02861">
    <property type="entry name" value="Clp_N"/>
    <property type="match status" value="1"/>
</dbReference>
<evidence type="ECO:0000256" key="2">
    <source>
        <dbReference type="ARBA" id="ARBA00022741"/>
    </source>
</evidence>
<dbReference type="STRING" id="1133592.ASNER_208"/>
<dbReference type="InterPro" id="IPR003593">
    <property type="entry name" value="AAA+_ATPase"/>
</dbReference>
<dbReference type="SUPFAM" id="SSF52540">
    <property type="entry name" value="P-loop containing nucleoside triphosphate hydrolases"/>
    <property type="match status" value="2"/>
</dbReference>
<dbReference type="GO" id="GO:0016887">
    <property type="term" value="F:ATP hydrolysis activity"/>
    <property type="evidence" value="ECO:0007669"/>
    <property type="project" value="InterPro"/>
</dbReference>
<dbReference type="SUPFAM" id="SSF81923">
    <property type="entry name" value="Double Clp-N motif"/>
    <property type="match status" value="1"/>
</dbReference>
<feature type="domain" description="AAA+ ATPase" evidence="6">
    <location>
        <begin position="211"/>
        <end position="355"/>
    </location>
</feature>
<dbReference type="CDD" id="cd00009">
    <property type="entry name" value="AAA"/>
    <property type="match status" value="1"/>
</dbReference>
<keyword evidence="1" id="KW-0677">Repeat</keyword>
<dbReference type="InterPro" id="IPR001270">
    <property type="entry name" value="ClpA/B"/>
</dbReference>
<dbReference type="HOGENOM" id="CLU_005070_4_1_10"/>
<evidence type="ECO:0000256" key="3">
    <source>
        <dbReference type="ARBA" id="ARBA00022840"/>
    </source>
</evidence>
<protein>
    <submittedName>
        <fullName evidence="8">ATPase with chaperone activity, ATP-binding subunit</fullName>
    </submittedName>
</protein>
<name>L7VJW8_9FLAO</name>
<dbReference type="Gene3D" id="1.10.1780.10">
    <property type="entry name" value="Clp, N-terminal domain"/>
    <property type="match status" value="1"/>
</dbReference>
<evidence type="ECO:0000256" key="1">
    <source>
        <dbReference type="ARBA" id="ARBA00022737"/>
    </source>
</evidence>
<dbReference type="GO" id="GO:0005524">
    <property type="term" value="F:ATP binding"/>
    <property type="evidence" value="ECO:0007669"/>
    <property type="project" value="UniProtKB-KW"/>
</dbReference>
<dbReference type="Gene3D" id="4.10.860.10">
    <property type="entry name" value="UVR domain"/>
    <property type="match status" value="1"/>
</dbReference>
<dbReference type="PANTHER" id="PTHR11638">
    <property type="entry name" value="ATP-DEPENDENT CLP PROTEASE"/>
    <property type="match status" value="1"/>
</dbReference>
<dbReference type="InterPro" id="IPR003959">
    <property type="entry name" value="ATPase_AAA_core"/>
</dbReference>
<dbReference type="InterPro" id="IPR036628">
    <property type="entry name" value="Clp_N_dom_sf"/>
</dbReference>
<keyword evidence="9" id="KW-1185">Reference proteome</keyword>
<dbReference type="Pfam" id="PF00004">
    <property type="entry name" value="AAA"/>
    <property type="match status" value="1"/>
</dbReference>
<dbReference type="FunFam" id="3.40.50.300:FF:000025">
    <property type="entry name" value="ATP-dependent Clp protease subunit"/>
    <property type="match status" value="1"/>
</dbReference>
<evidence type="ECO:0000256" key="4">
    <source>
        <dbReference type="ARBA" id="ARBA00023186"/>
    </source>
</evidence>
<keyword evidence="4 5" id="KW-0143">Chaperone</keyword>
<dbReference type="InterPro" id="IPR018368">
    <property type="entry name" value="ClpA/B_CS1"/>
</dbReference>
<feature type="domain" description="AAA+ ATPase" evidence="6">
    <location>
        <begin position="548"/>
        <end position="728"/>
    </location>
</feature>
<dbReference type="InterPro" id="IPR019489">
    <property type="entry name" value="Clp_ATPase_C"/>
</dbReference>
<dbReference type="KEGG" id="udi:ASNER_208"/>
<dbReference type="OrthoDB" id="9803641at2"/>
<dbReference type="PATRIC" id="fig|1133592.3.peg.193"/>
<dbReference type="AlphaFoldDB" id="L7VJW8"/>
<dbReference type="Pfam" id="PF17871">
    <property type="entry name" value="AAA_lid_9"/>
    <property type="match status" value="1"/>
</dbReference>
<dbReference type="EMBL" id="CP003263">
    <property type="protein sequence ID" value="AGC66964.1"/>
    <property type="molecule type" value="Genomic_DNA"/>
</dbReference>
<dbReference type="InterPro" id="IPR050130">
    <property type="entry name" value="ClpA_ClpB"/>
</dbReference>
<dbReference type="SMART" id="SM01086">
    <property type="entry name" value="ClpB_D2-small"/>
    <property type="match status" value="1"/>
</dbReference>
<proteinExistence type="inferred from homology"/>
<dbReference type="PANTHER" id="PTHR11638:SF18">
    <property type="entry name" value="HEAT SHOCK PROTEIN 104"/>
    <property type="match status" value="1"/>
</dbReference>